<dbReference type="Gene3D" id="3.40.50.10780">
    <property type="entry name" value="Dipeptide transport protein"/>
    <property type="match status" value="1"/>
</dbReference>
<dbReference type="AlphaFoldDB" id="A0A4Q0VW94"/>
<keyword evidence="4" id="KW-1185">Reference proteome</keyword>
<proteinExistence type="predicted"/>
<keyword evidence="2" id="KW-0479">Metal-binding</keyword>
<evidence type="ECO:0000313" key="3">
    <source>
        <dbReference type="EMBL" id="RXJ02459.1"/>
    </source>
</evidence>
<dbReference type="EMBL" id="QOUX01000025">
    <property type="protein sequence ID" value="RXJ02459.1"/>
    <property type="molecule type" value="Genomic_DNA"/>
</dbReference>
<dbReference type="Proteomes" id="UP000290649">
    <property type="component" value="Unassembled WGS sequence"/>
</dbReference>
<dbReference type="GO" id="GO:0046872">
    <property type="term" value="F:metal ion binding"/>
    <property type="evidence" value="ECO:0007669"/>
    <property type="project" value="UniProtKB-KW"/>
</dbReference>
<protein>
    <submittedName>
        <fullName evidence="3">Peptidase M55</fullName>
    </submittedName>
</protein>
<feature type="binding site" evidence="2">
    <location>
        <position position="103"/>
    </location>
    <ligand>
        <name>Zn(2+)</name>
        <dbReference type="ChEBI" id="CHEBI:29105"/>
        <label>2</label>
    </ligand>
</feature>
<feature type="binding site" evidence="2">
    <location>
        <position position="59"/>
    </location>
    <ligand>
        <name>Zn(2+)</name>
        <dbReference type="ChEBI" id="CHEBI:29105"/>
        <label>2</label>
    </ligand>
</feature>
<keyword evidence="2" id="KW-0862">Zinc</keyword>
<dbReference type="OrthoDB" id="9785420at2"/>
<dbReference type="PIRSF" id="PIRSF015853">
    <property type="entry name" value="Pep_DppA"/>
    <property type="match status" value="1"/>
</dbReference>
<dbReference type="Gene3D" id="3.30.1360.130">
    <property type="entry name" value="Dipeptide transport protein"/>
    <property type="match status" value="1"/>
</dbReference>
<dbReference type="CDD" id="cd08663">
    <property type="entry name" value="DAP_dppA_1"/>
    <property type="match status" value="1"/>
</dbReference>
<sequence>MKIFISADIEGISGVATGIQLKKESEYQRFRKLMTQDVNAAIEGAFNGGATEVVVADGHGNMSNILIEELDERASLISGNNRVMCQLEGLDDTYDGIFFVGHHGREGGSERTVINHSLAGICVNEFRINGKVVGETELNAAVAGDFNVPALLITGDDTYVEEVKETLPEIESAVVKRGIDRLAAELLPPKKAQQIIREKAQMAVEKANTIQPYKVDGPITFEIEFKGTNQALMTTTIPSVELINPKTIRFTADNMVTAYKHAWGCVIIGMAATQGVLGHANA</sequence>
<evidence type="ECO:0000313" key="4">
    <source>
        <dbReference type="Proteomes" id="UP000290649"/>
    </source>
</evidence>
<dbReference type="InterPro" id="IPR036177">
    <property type="entry name" value="Peptidase_M55_sf"/>
</dbReference>
<feature type="binding site" evidence="2">
    <location>
        <position position="8"/>
    </location>
    <ligand>
        <name>Zn(2+)</name>
        <dbReference type="ChEBI" id="CHEBI:29105"/>
        <label>1</label>
    </ligand>
</feature>
<dbReference type="Pfam" id="PF04951">
    <property type="entry name" value="Peptidase_M55"/>
    <property type="match status" value="1"/>
</dbReference>
<organism evidence="3 4">
    <name type="scientific">Anaerobacillus alkaliphilus</name>
    <dbReference type="NCBI Taxonomy" id="1548597"/>
    <lineage>
        <taxon>Bacteria</taxon>
        <taxon>Bacillati</taxon>
        <taxon>Bacillota</taxon>
        <taxon>Bacilli</taxon>
        <taxon>Bacillales</taxon>
        <taxon>Bacillaceae</taxon>
        <taxon>Anaerobacillus</taxon>
    </lineage>
</organism>
<comment type="caution">
    <text evidence="3">The sequence shown here is derived from an EMBL/GenBank/DDBJ whole genome shotgun (WGS) entry which is preliminary data.</text>
</comment>
<feature type="binding site" evidence="2">
    <location>
        <position position="8"/>
    </location>
    <ligand>
        <name>Zn(2+)</name>
        <dbReference type="ChEBI" id="CHEBI:29105"/>
        <label>2</label>
    </ligand>
</feature>
<gene>
    <name evidence="3" type="ORF">DS745_07095</name>
</gene>
<dbReference type="RefSeq" id="WP_129077564.1">
    <property type="nucleotide sequence ID" value="NZ_QOUX01000025.1"/>
</dbReference>
<evidence type="ECO:0000256" key="1">
    <source>
        <dbReference type="PIRSR" id="PIRSR015853-1"/>
    </source>
</evidence>
<feature type="active site" description="Nucleophile" evidence="1">
    <location>
        <position position="116"/>
    </location>
</feature>
<evidence type="ECO:0000256" key="2">
    <source>
        <dbReference type="PIRSR" id="PIRSR015853-2"/>
    </source>
</evidence>
<feature type="binding site" evidence="2">
    <location>
        <position position="135"/>
    </location>
    <ligand>
        <name>Zn(2+)</name>
        <dbReference type="ChEBI" id="CHEBI:29105"/>
        <label>2</label>
    </ligand>
</feature>
<dbReference type="InterPro" id="IPR007035">
    <property type="entry name" value="Peptidase_M55"/>
</dbReference>
<dbReference type="SUPFAM" id="SSF63992">
    <property type="entry name" value="Dipeptide transport protein"/>
    <property type="match status" value="1"/>
</dbReference>
<dbReference type="InterPro" id="IPR027476">
    <property type="entry name" value="DppA_N"/>
</dbReference>
<accession>A0A4Q0VW94</accession>
<name>A0A4Q0VW94_9BACI</name>
<reference evidence="3 4" key="1">
    <citation type="journal article" date="2019" name="Int. J. Syst. Evol. Microbiol.">
        <title>Anaerobacillus alkaliphilus sp. nov., a novel alkaliphilic and moderately halophilic bacterium.</title>
        <authorList>
            <person name="Borsodi A.K."/>
            <person name="Aszalos J.M."/>
            <person name="Bihari P."/>
            <person name="Nagy I."/>
            <person name="Schumann P."/>
            <person name="Sproer C."/>
            <person name="Kovacs A.L."/>
            <person name="Boka K."/>
            <person name="Dobosy P."/>
            <person name="Ovari M."/>
            <person name="Szili-Kovacs T."/>
            <person name="Toth E."/>
        </authorList>
    </citation>
    <scope>NUCLEOTIDE SEQUENCE [LARGE SCALE GENOMIC DNA]</scope>
    <source>
        <strain evidence="3 4">B16-10</strain>
    </source>
</reference>
<feature type="binding site" evidence="2">
    <location>
        <position position="10"/>
    </location>
    <ligand>
        <name>Zn(2+)</name>
        <dbReference type="ChEBI" id="CHEBI:29105"/>
        <label>1</label>
    </ligand>
</feature>